<dbReference type="PANTHER" id="PTHR12521:SF0">
    <property type="entry name" value="ADP-RIBOSE GLYCOHYDROLASE OARD1"/>
    <property type="match status" value="1"/>
</dbReference>
<name>A0A8I1WJ55_BACIU</name>
<dbReference type="PANTHER" id="PTHR12521">
    <property type="entry name" value="PROTEIN C6ORF130"/>
    <property type="match status" value="1"/>
</dbReference>
<evidence type="ECO:0000313" key="4">
    <source>
        <dbReference type="Proteomes" id="UP000665181"/>
    </source>
</evidence>
<dbReference type="AlphaFoldDB" id="A0A8I1WJ55"/>
<dbReference type="SMART" id="SM00506">
    <property type="entry name" value="A1pp"/>
    <property type="match status" value="1"/>
</dbReference>
<feature type="domain" description="Macro" evidence="2">
    <location>
        <begin position="1"/>
        <end position="158"/>
    </location>
</feature>
<evidence type="ECO:0000313" key="3">
    <source>
        <dbReference type="EMBL" id="MBO3795697.1"/>
    </source>
</evidence>
<evidence type="ECO:0000256" key="1">
    <source>
        <dbReference type="ARBA" id="ARBA00035885"/>
    </source>
</evidence>
<accession>A0A8I1WJ55</accession>
<gene>
    <name evidence="3" type="ORF">J5227_15615</name>
</gene>
<proteinExistence type="predicted"/>
<evidence type="ECO:0000259" key="2">
    <source>
        <dbReference type="PROSITE" id="PS51154"/>
    </source>
</evidence>
<dbReference type="EMBL" id="JAGFPW010000014">
    <property type="protein sequence ID" value="MBO3795697.1"/>
    <property type="molecule type" value="Genomic_DNA"/>
</dbReference>
<reference evidence="3" key="1">
    <citation type="submission" date="2021-03" db="EMBL/GenBank/DDBJ databases">
        <title>Isolation of Bacillus subtilis from fermented food sample.</title>
        <authorList>
            <person name="Lakshmanan V."/>
            <person name="Athira K."/>
            <person name="Rajagopal K."/>
        </authorList>
    </citation>
    <scope>NUCLEOTIDE SEQUENCE</scope>
    <source>
        <strain evidence="3">S1</strain>
    </source>
</reference>
<organism evidence="3 4">
    <name type="scientific">Bacillus subtilis</name>
    <dbReference type="NCBI Taxonomy" id="1423"/>
    <lineage>
        <taxon>Bacteria</taxon>
        <taxon>Bacillati</taxon>
        <taxon>Bacillota</taxon>
        <taxon>Bacilli</taxon>
        <taxon>Bacillales</taxon>
        <taxon>Bacillaceae</taxon>
        <taxon>Bacillus</taxon>
    </lineage>
</organism>
<dbReference type="InterPro" id="IPR002589">
    <property type="entry name" value="Macro_dom"/>
</dbReference>
<dbReference type="SUPFAM" id="SSF52949">
    <property type="entry name" value="Macro domain-like"/>
    <property type="match status" value="1"/>
</dbReference>
<protein>
    <submittedName>
        <fullName evidence="3">Appr-1-p processing protein</fullName>
    </submittedName>
</protein>
<dbReference type="InterPro" id="IPR050892">
    <property type="entry name" value="ADP-ribose_metab_enzymes"/>
</dbReference>
<comment type="caution">
    <text evidence="3">The sequence shown here is derived from an EMBL/GenBank/DDBJ whole genome shotgun (WGS) entry which is preliminary data.</text>
</comment>
<dbReference type="RefSeq" id="WP_208556556.1">
    <property type="nucleotide sequence ID" value="NZ_JAGFPW010000014.1"/>
</dbReference>
<dbReference type="GO" id="GO:0140291">
    <property type="term" value="P:peptidyl-glutamate ADP-deribosylation"/>
    <property type="evidence" value="ECO:0007669"/>
    <property type="project" value="TreeGrafter"/>
</dbReference>
<comment type="catalytic activity">
    <reaction evidence="1">
        <text>an N-(ADP-alpha-D-ribosyl)-thymidine in DNA + H2O = a thymidine in DNA + ADP-D-ribose</text>
        <dbReference type="Rhea" id="RHEA:71655"/>
        <dbReference type="Rhea" id="RHEA-COMP:13556"/>
        <dbReference type="Rhea" id="RHEA-COMP:18051"/>
        <dbReference type="ChEBI" id="CHEBI:15377"/>
        <dbReference type="ChEBI" id="CHEBI:57967"/>
        <dbReference type="ChEBI" id="CHEBI:137386"/>
        <dbReference type="ChEBI" id="CHEBI:191199"/>
    </reaction>
    <physiologicalReaction direction="left-to-right" evidence="1">
        <dbReference type="Rhea" id="RHEA:71656"/>
    </physiologicalReaction>
</comment>
<dbReference type="PROSITE" id="PS51154">
    <property type="entry name" value="MACRO"/>
    <property type="match status" value="1"/>
</dbReference>
<dbReference type="Proteomes" id="UP000665181">
    <property type="component" value="Unassembled WGS sequence"/>
</dbReference>
<dbReference type="InterPro" id="IPR043472">
    <property type="entry name" value="Macro_dom-like"/>
</dbReference>
<dbReference type="Gene3D" id="3.40.220.10">
    <property type="entry name" value="Leucine Aminopeptidase, subunit E, domain 1"/>
    <property type="match status" value="1"/>
</dbReference>
<sequence length="158" mass="17601">MIKIVKGNILDASEDIIVQQVNCKGVMGAGLAKAILNKYPNVKKEYQSFRNFHLNKGLTDKDLLGLVNYVRVSDVKVIANIFGQVNIKKNRFDNTVYTKTDALTRGLKEVKELSKQLNKSVAIPYGIGCGLAGGDWNIISELIESIFSDYKVTIYKLD</sequence>